<comment type="catalytic activity">
    <reaction evidence="4">
        <text>O-phospho-L-threonyl-[protein] + H2O = L-threonyl-[protein] + phosphate</text>
        <dbReference type="Rhea" id="RHEA:47004"/>
        <dbReference type="Rhea" id="RHEA-COMP:11060"/>
        <dbReference type="Rhea" id="RHEA-COMP:11605"/>
        <dbReference type="ChEBI" id="CHEBI:15377"/>
        <dbReference type="ChEBI" id="CHEBI:30013"/>
        <dbReference type="ChEBI" id="CHEBI:43474"/>
        <dbReference type="ChEBI" id="CHEBI:61977"/>
        <dbReference type="EC" id="3.1.3.16"/>
    </reaction>
</comment>
<dbReference type="InterPro" id="IPR004843">
    <property type="entry name" value="Calcineurin-like_PHP"/>
</dbReference>
<protein>
    <recommendedName>
        <fullName evidence="4">Serine/threonine-protein phosphatase</fullName>
        <ecNumber evidence="4">3.1.3.16</ecNumber>
    </recommendedName>
</protein>
<dbReference type="EC" id="3.1.3.16" evidence="4"/>
<dbReference type="AlphaFoldDB" id="A0AAV7YXL2"/>
<dbReference type="GO" id="GO:0004722">
    <property type="term" value="F:protein serine/threonine phosphatase activity"/>
    <property type="evidence" value="ECO:0007669"/>
    <property type="project" value="UniProtKB-EC"/>
</dbReference>
<feature type="domain" description="Serine/threonine specific protein phosphatases" evidence="5">
    <location>
        <begin position="107"/>
        <end position="112"/>
    </location>
</feature>
<evidence type="ECO:0000256" key="2">
    <source>
        <dbReference type="ARBA" id="ARBA00022801"/>
    </source>
</evidence>
<dbReference type="EMBL" id="JANTQA010000042">
    <property type="protein sequence ID" value="KAJ3434558.1"/>
    <property type="molecule type" value="Genomic_DNA"/>
</dbReference>
<dbReference type="GO" id="GO:0046872">
    <property type="term" value="F:metal ion binding"/>
    <property type="evidence" value="ECO:0007669"/>
    <property type="project" value="UniProtKB-KW"/>
</dbReference>
<evidence type="ECO:0000256" key="1">
    <source>
        <dbReference type="ARBA" id="ARBA00022723"/>
    </source>
</evidence>
<dbReference type="PANTHER" id="PTHR45619">
    <property type="entry name" value="SERINE/THREONINE-PROTEIN PHOSPHATASE PP2A-RELATED"/>
    <property type="match status" value="1"/>
</dbReference>
<accession>A0AAV7YXL2</accession>
<dbReference type="SUPFAM" id="SSF56300">
    <property type="entry name" value="Metallo-dependent phosphatases"/>
    <property type="match status" value="1"/>
</dbReference>
<evidence type="ECO:0000313" key="6">
    <source>
        <dbReference type="EMBL" id="KAJ3434558.1"/>
    </source>
</evidence>
<dbReference type="Proteomes" id="UP001146793">
    <property type="component" value="Unassembled WGS sequence"/>
</dbReference>
<organism evidence="6 7">
    <name type="scientific">Anaeramoeba flamelloides</name>
    <dbReference type="NCBI Taxonomy" id="1746091"/>
    <lineage>
        <taxon>Eukaryota</taxon>
        <taxon>Metamonada</taxon>
        <taxon>Anaeramoebidae</taxon>
        <taxon>Anaeramoeba</taxon>
    </lineage>
</organism>
<keyword evidence="2 4" id="KW-0378">Hydrolase</keyword>
<evidence type="ECO:0000259" key="5">
    <source>
        <dbReference type="PROSITE" id="PS00125"/>
    </source>
</evidence>
<evidence type="ECO:0000313" key="7">
    <source>
        <dbReference type="Proteomes" id="UP001146793"/>
    </source>
</evidence>
<gene>
    <name evidence="6" type="ORF">M0812_01676</name>
</gene>
<dbReference type="Pfam" id="PF00149">
    <property type="entry name" value="Metallophos"/>
    <property type="match status" value="1"/>
</dbReference>
<keyword evidence="3" id="KW-0464">Manganese</keyword>
<dbReference type="PRINTS" id="PR00114">
    <property type="entry name" value="STPHPHTASE"/>
</dbReference>
<reference evidence="6" key="1">
    <citation type="submission" date="2022-08" db="EMBL/GenBank/DDBJ databases">
        <title>Novel sulphate-reducing endosymbionts in the free-living metamonad Anaeramoeba.</title>
        <authorList>
            <person name="Jerlstrom-Hultqvist J."/>
            <person name="Cepicka I."/>
            <person name="Gallot-Lavallee L."/>
            <person name="Salas-Leiva D."/>
            <person name="Curtis B.A."/>
            <person name="Zahonova K."/>
            <person name="Pipaliya S."/>
            <person name="Dacks J."/>
            <person name="Roger A.J."/>
        </authorList>
    </citation>
    <scope>NUCLEOTIDE SEQUENCE</scope>
    <source>
        <strain evidence="6">Busselton2</strain>
    </source>
</reference>
<sequence length="304" mass="35007">MDIDQILETVYQCKYLPETQLIQLCQKAEEILIEENNVHPISSPVTVCGDIHGQFFDLLELFKIGGDIKNTKYIFLGDYVDRGYFSIETITLLLALKVKYPTQIYLLRGNHESRSISQMYGFYDECLSKYGNTNPWRRITQVFDYFLLSAIIDQEIFCVHGGLSPDIRCVEQIRSINRSEEIPSEGAFADLLWSDPNDSVSGWVPSNRGCGYLFGKRITNQFMQINQLSLITRAHQLAEQGYYYSFGEEKILTIWSAPNYSYKAGNSASICSIKENKKPDFKIFKEVSNEKRIIPERMAMPIFL</sequence>
<dbReference type="InterPro" id="IPR006186">
    <property type="entry name" value="Ser/Thr-sp_prot-phosphatase"/>
</dbReference>
<dbReference type="SMART" id="SM00156">
    <property type="entry name" value="PP2Ac"/>
    <property type="match status" value="1"/>
</dbReference>
<comment type="similarity">
    <text evidence="4">Belongs to the PPP phosphatase family.</text>
</comment>
<dbReference type="InterPro" id="IPR029052">
    <property type="entry name" value="Metallo-depent_PP-like"/>
</dbReference>
<dbReference type="Gene3D" id="3.60.21.10">
    <property type="match status" value="1"/>
</dbReference>
<dbReference type="CDD" id="cd07415">
    <property type="entry name" value="MPP_PP2A_PP4_PP6"/>
    <property type="match status" value="1"/>
</dbReference>
<proteinExistence type="inferred from homology"/>
<keyword evidence="1" id="KW-0479">Metal-binding</keyword>
<name>A0AAV7YXL2_9EUKA</name>
<evidence type="ECO:0000256" key="4">
    <source>
        <dbReference type="RuleBase" id="RU004273"/>
    </source>
</evidence>
<evidence type="ECO:0000256" key="3">
    <source>
        <dbReference type="ARBA" id="ARBA00023211"/>
    </source>
</evidence>
<dbReference type="PROSITE" id="PS00125">
    <property type="entry name" value="SER_THR_PHOSPHATASE"/>
    <property type="match status" value="1"/>
</dbReference>
<dbReference type="InterPro" id="IPR047129">
    <property type="entry name" value="PPA2-like"/>
</dbReference>
<comment type="caution">
    <text evidence="6">The sequence shown here is derived from an EMBL/GenBank/DDBJ whole genome shotgun (WGS) entry which is preliminary data.</text>
</comment>